<gene>
    <name evidence="2" type="ORF">FNJ60_12980</name>
</gene>
<reference evidence="2 3" key="1">
    <citation type="submission" date="2019-07" db="EMBL/GenBank/DDBJ databases">
        <title>Draft Genome Sequences of Bacteroides pyogenes Strains Isolated from the Uterus Holstein Dairy Cows with Metritis.</title>
        <authorList>
            <person name="Cunha F."/>
            <person name="Galvao K.N."/>
            <person name="Jeon S.J."/>
            <person name="Jeong K.C."/>
        </authorList>
    </citation>
    <scope>NUCLEOTIDE SEQUENCE [LARGE SCALE GENOMIC DNA]</scope>
    <source>
        <strain evidence="2 3">KG-31</strain>
    </source>
</reference>
<keyword evidence="3" id="KW-1185">Reference proteome</keyword>
<dbReference type="InterPro" id="IPR011989">
    <property type="entry name" value="ARM-like"/>
</dbReference>
<dbReference type="SUPFAM" id="SSF48371">
    <property type="entry name" value="ARM repeat"/>
    <property type="match status" value="1"/>
</dbReference>
<dbReference type="Gene3D" id="1.25.10.10">
    <property type="entry name" value="Leucine-rich Repeat Variant"/>
    <property type="match status" value="1"/>
</dbReference>
<feature type="signal peptide" evidence="1">
    <location>
        <begin position="1"/>
        <end position="21"/>
    </location>
</feature>
<keyword evidence="1" id="KW-0732">Signal</keyword>
<proteinExistence type="predicted"/>
<dbReference type="RefSeq" id="WP_034537020.1">
    <property type="nucleotide sequence ID" value="NZ_CAMBON010000005.1"/>
</dbReference>
<evidence type="ECO:0000313" key="3">
    <source>
        <dbReference type="Proteomes" id="UP000324383"/>
    </source>
</evidence>
<sequence>MKLKKLLLLLLMITAFCDINAQKIMTPGIKTPTTFAILVDETSYEKVKEAIDAYKQSIEKDGLGTYLIINKWKNPEEIRSLLITLHNDKKSPLEGCVLIGDIPIPMLRDAQHLTSAFKMDQRRDWKKSSVPSDRYYDDFGLKFDFLKQDKDIPSYYYYSLRADSKQYLSPDIYSARIKPLELEGADKYELLREYLTKVVKEKKENAHNIVDHLSMGRGHGYNSEDPGVWAGEQLALREQFPQLFQPGNSVKFFEFDAQFPMKEIYLNEVQNPDLDIMLFHHHGSPKTQYINGYENVSAPMPSIENVKRFLRGKIPSMAKKEGKEAAIAYYMKGYDVPRNWCESAFDPQKIEEDSLFNLTLDIHTTDIHNLKPNARFIMFDACFNGSFYEKDYIAGAYVFAKGKTIATQGATVNTIQDKWPDEMLGLLGAGMRIGQFNRLVCFLENHIMGDPTFHFANNTLNFDINHAVVLKKGNINFWKKQLNNPLPDIQALALRELADADYPEIPTLLKESYFNSDLFVVRLTAVRLLALNYSEHAIPVLKAAINDSYELIRRFAAEYIEKNASPELIPAFIDAYIQRGHEVRLGFKINSGLAAFDFKSMREEIEKQTAKRPFYSTKRIELLKKKIDQEEANSIKNLKAIGDTATKASEARLEIIRFRNHPSIMAINPLLEFIADNKHDMQLRITACETLGWFSKNYRKADIIAGLRQIKTDNQDLQNEINKTIKRLKDKNR</sequence>
<dbReference type="Pfam" id="PF13646">
    <property type="entry name" value="HEAT_2"/>
    <property type="match status" value="1"/>
</dbReference>
<dbReference type="AlphaFoldDB" id="A0A5D3FCC1"/>
<comment type="caution">
    <text evidence="2">The sequence shown here is derived from an EMBL/GenBank/DDBJ whole genome shotgun (WGS) entry which is preliminary data.</text>
</comment>
<evidence type="ECO:0000313" key="2">
    <source>
        <dbReference type="EMBL" id="TYK32244.1"/>
    </source>
</evidence>
<dbReference type="Proteomes" id="UP000324383">
    <property type="component" value="Unassembled WGS sequence"/>
</dbReference>
<evidence type="ECO:0000256" key="1">
    <source>
        <dbReference type="SAM" id="SignalP"/>
    </source>
</evidence>
<feature type="chain" id="PRO_5030116431" evidence="1">
    <location>
        <begin position="22"/>
        <end position="733"/>
    </location>
</feature>
<dbReference type="InterPro" id="IPR016024">
    <property type="entry name" value="ARM-type_fold"/>
</dbReference>
<dbReference type="EMBL" id="VKLW01000035">
    <property type="protein sequence ID" value="TYK32244.1"/>
    <property type="molecule type" value="Genomic_DNA"/>
</dbReference>
<organism evidence="2 3">
    <name type="scientific">Bacteroides pyogenes</name>
    <dbReference type="NCBI Taxonomy" id="310300"/>
    <lineage>
        <taxon>Bacteria</taxon>
        <taxon>Pseudomonadati</taxon>
        <taxon>Bacteroidota</taxon>
        <taxon>Bacteroidia</taxon>
        <taxon>Bacteroidales</taxon>
        <taxon>Bacteroidaceae</taxon>
        <taxon>Bacteroides</taxon>
    </lineage>
</organism>
<accession>A0A5D3FCC1</accession>
<protein>
    <submittedName>
        <fullName evidence="2">HEAT repeat domain-containing protein</fullName>
    </submittedName>
</protein>
<name>A0A5D3FCC1_9BACE</name>